<dbReference type="Proteomes" id="UP000761264">
    <property type="component" value="Unassembled WGS sequence"/>
</dbReference>
<dbReference type="RefSeq" id="WP_167222568.1">
    <property type="nucleotide sequence ID" value="NZ_JAAQPH010000004.1"/>
</dbReference>
<reference evidence="2" key="1">
    <citation type="submission" date="2020-03" db="EMBL/GenBank/DDBJ databases">
        <title>Genome of Pelagibius litoralis DSM 21314T.</title>
        <authorList>
            <person name="Wang G."/>
        </authorList>
    </citation>
    <scope>NUCLEOTIDE SEQUENCE</scope>
    <source>
        <strain evidence="2">DSM 21314</strain>
    </source>
</reference>
<dbReference type="AlphaFoldDB" id="A0A967EX83"/>
<dbReference type="Pfam" id="PF18602">
    <property type="entry name" value="Rap1a"/>
    <property type="match status" value="1"/>
</dbReference>
<protein>
    <recommendedName>
        <fullName evidence="1">Rap1a immunity protein domain-containing protein</fullName>
    </recommendedName>
</protein>
<evidence type="ECO:0000313" key="3">
    <source>
        <dbReference type="Proteomes" id="UP000761264"/>
    </source>
</evidence>
<sequence>MMLGENQIRPCRRFARLGAICLLVLLSYQVLPSPAGPGFAADPLFSHENPRFRSGAELLADCTAEAPEPRGRCAGYVMAIADVLGGAMARIDGVQVCLRGNESLGELVAAVRDHLLENPARQAIKGDGAVAYALSLYRPC</sequence>
<dbReference type="EMBL" id="JAAQPH010000004">
    <property type="protein sequence ID" value="NIA68210.1"/>
    <property type="molecule type" value="Genomic_DNA"/>
</dbReference>
<evidence type="ECO:0000259" key="1">
    <source>
        <dbReference type="Pfam" id="PF18602"/>
    </source>
</evidence>
<dbReference type="InterPro" id="IPR041238">
    <property type="entry name" value="Rap1a"/>
</dbReference>
<gene>
    <name evidence="2" type="ORF">HBA54_06360</name>
</gene>
<feature type="domain" description="Rap1a immunity protein" evidence="1">
    <location>
        <begin position="54"/>
        <end position="140"/>
    </location>
</feature>
<keyword evidence="3" id="KW-1185">Reference proteome</keyword>
<name>A0A967EX83_9PROT</name>
<accession>A0A967EX83</accession>
<comment type="caution">
    <text evidence="2">The sequence shown here is derived from an EMBL/GenBank/DDBJ whole genome shotgun (WGS) entry which is preliminary data.</text>
</comment>
<organism evidence="2 3">
    <name type="scientific">Pelagibius litoralis</name>
    <dbReference type="NCBI Taxonomy" id="374515"/>
    <lineage>
        <taxon>Bacteria</taxon>
        <taxon>Pseudomonadati</taxon>
        <taxon>Pseudomonadota</taxon>
        <taxon>Alphaproteobacteria</taxon>
        <taxon>Rhodospirillales</taxon>
        <taxon>Rhodovibrionaceae</taxon>
        <taxon>Pelagibius</taxon>
    </lineage>
</organism>
<proteinExistence type="predicted"/>
<evidence type="ECO:0000313" key="2">
    <source>
        <dbReference type="EMBL" id="NIA68210.1"/>
    </source>
</evidence>